<dbReference type="GO" id="GO:0005737">
    <property type="term" value="C:cytoplasm"/>
    <property type="evidence" value="ECO:0007669"/>
    <property type="project" value="UniProtKB-SubCell"/>
</dbReference>
<dbReference type="InterPro" id="IPR027417">
    <property type="entry name" value="P-loop_NTPase"/>
</dbReference>
<evidence type="ECO:0000256" key="10">
    <source>
        <dbReference type="ARBA" id="ARBA00032441"/>
    </source>
</evidence>
<keyword evidence="7" id="KW-0547">Nucleotide-binding</keyword>
<keyword evidence="11" id="KW-0808">Transferase</keyword>
<dbReference type="EMBL" id="MFJA01000062">
    <property type="protein sequence ID" value="OGG02496.1"/>
    <property type="molecule type" value="Genomic_DNA"/>
</dbReference>
<protein>
    <recommendedName>
        <fullName evidence="3">tRNA threonylcarbamoyladenosine biosynthesis protein TsaE</fullName>
    </recommendedName>
    <alternativeName>
        <fullName evidence="10">t(6)A37 threonylcarbamoyladenosine biosynthesis protein TsaE</fullName>
    </alternativeName>
</protein>
<dbReference type="InterPro" id="IPR003442">
    <property type="entry name" value="T6A_TsaE"/>
</dbReference>
<comment type="similarity">
    <text evidence="2">Belongs to the TsaE family.</text>
</comment>
<keyword evidence="9" id="KW-0460">Magnesium</keyword>
<evidence type="ECO:0000256" key="2">
    <source>
        <dbReference type="ARBA" id="ARBA00007599"/>
    </source>
</evidence>
<evidence type="ECO:0000313" key="11">
    <source>
        <dbReference type="EMBL" id="OGG02496.1"/>
    </source>
</evidence>
<accession>A0A1F5YQT6</accession>
<dbReference type="PANTHER" id="PTHR33540:SF2">
    <property type="entry name" value="TRNA THREONYLCARBAMOYLADENOSINE BIOSYNTHESIS PROTEIN TSAE"/>
    <property type="match status" value="1"/>
</dbReference>
<gene>
    <name evidence="11" type="ORF">A2W14_01710</name>
</gene>
<dbReference type="GO" id="GO:0002949">
    <property type="term" value="P:tRNA threonylcarbamoyladenosine modification"/>
    <property type="evidence" value="ECO:0007669"/>
    <property type="project" value="InterPro"/>
</dbReference>
<evidence type="ECO:0000256" key="1">
    <source>
        <dbReference type="ARBA" id="ARBA00004496"/>
    </source>
</evidence>
<dbReference type="Pfam" id="PF02367">
    <property type="entry name" value="TsaE"/>
    <property type="match status" value="1"/>
</dbReference>
<dbReference type="GO" id="GO:0016740">
    <property type="term" value="F:transferase activity"/>
    <property type="evidence" value="ECO:0007669"/>
    <property type="project" value="UniProtKB-KW"/>
</dbReference>
<name>A0A1F5YQT6_9BACT</name>
<dbReference type="Proteomes" id="UP000176665">
    <property type="component" value="Unassembled WGS sequence"/>
</dbReference>
<keyword evidence="8" id="KW-0067">ATP-binding</keyword>
<keyword evidence="4" id="KW-0963">Cytoplasm</keyword>
<comment type="subcellular location">
    <subcellularLocation>
        <location evidence="1">Cytoplasm</location>
    </subcellularLocation>
</comment>
<dbReference type="GO" id="GO:0046872">
    <property type="term" value="F:metal ion binding"/>
    <property type="evidence" value="ECO:0007669"/>
    <property type="project" value="UniProtKB-KW"/>
</dbReference>
<comment type="caution">
    <text evidence="11">The sequence shown here is derived from an EMBL/GenBank/DDBJ whole genome shotgun (WGS) entry which is preliminary data.</text>
</comment>
<evidence type="ECO:0000256" key="9">
    <source>
        <dbReference type="ARBA" id="ARBA00022842"/>
    </source>
</evidence>
<reference evidence="11 12" key="1">
    <citation type="journal article" date="2016" name="Nat. Commun.">
        <title>Thousands of microbial genomes shed light on interconnected biogeochemical processes in an aquifer system.</title>
        <authorList>
            <person name="Anantharaman K."/>
            <person name="Brown C.T."/>
            <person name="Hug L.A."/>
            <person name="Sharon I."/>
            <person name="Castelle C.J."/>
            <person name="Probst A.J."/>
            <person name="Thomas B.C."/>
            <person name="Singh A."/>
            <person name="Wilkins M.J."/>
            <person name="Karaoz U."/>
            <person name="Brodie E.L."/>
            <person name="Williams K.H."/>
            <person name="Hubbard S.S."/>
            <person name="Banfield J.F."/>
        </authorList>
    </citation>
    <scope>NUCLEOTIDE SEQUENCE [LARGE SCALE GENOMIC DNA]</scope>
</reference>
<evidence type="ECO:0000256" key="8">
    <source>
        <dbReference type="ARBA" id="ARBA00022840"/>
    </source>
</evidence>
<evidence type="ECO:0000256" key="7">
    <source>
        <dbReference type="ARBA" id="ARBA00022741"/>
    </source>
</evidence>
<dbReference type="NCBIfam" id="TIGR00150">
    <property type="entry name" value="T6A_YjeE"/>
    <property type="match status" value="1"/>
</dbReference>
<dbReference type="SUPFAM" id="SSF52540">
    <property type="entry name" value="P-loop containing nucleoside triphosphate hydrolases"/>
    <property type="match status" value="1"/>
</dbReference>
<dbReference type="AlphaFoldDB" id="A0A1F5YQT6"/>
<keyword evidence="6" id="KW-0479">Metal-binding</keyword>
<organism evidence="11 12">
    <name type="scientific">Candidatus Gottesmanbacteria bacterium RBG_16_37_8</name>
    <dbReference type="NCBI Taxonomy" id="1798371"/>
    <lineage>
        <taxon>Bacteria</taxon>
        <taxon>Candidatus Gottesmaniibacteriota</taxon>
    </lineage>
</organism>
<proteinExistence type="inferred from homology"/>
<evidence type="ECO:0000256" key="6">
    <source>
        <dbReference type="ARBA" id="ARBA00022723"/>
    </source>
</evidence>
<dbReference type="GO" id="GO:0005524">
    <property type="term" value="F:ATP binding"/>
    <property type="evidence" value="ECO:0007669"/>
    <property type="project" value="UniProtKB-KW"/>
</dbReference>
<dbReference type="Gene3D" id="3.40.50.300">
    <property type="entry name" value="P-loop containing nucleotide triphosphate hydrolases"/>
    <property type="match status" value="1"/>
</dbReference>
<evidence type="ECO:0000313" key="12">
    <source>
        <dbReference type="Proteomes" id="UP000176665"/>
    </source>
</evidence>
<sequence length="141" mass="15848">MFTTKSQKETFSLGKKIAGSFSGGEVLALFGELGAGKTSFAKGVINYFLPRKRVISPTFIIVRHYHPNSNAINHLVHADLYRLNNEQEIDGLGLTEFMNNESTVVLIEWADKMPHLLPAKRQDIFFEIVSDTVRKIKIVSP</sequence>
<dbReference type="PANTHER" id="PTHR33540">
    <property type="entry name" value="TRNA THREONYLCARBAMOYLADENOSINE BIOSYNTHESIS PROTEIN TSAE"/>
    <property type="match status" value="1"/>
</dbReference>
<evidence type="ECO:0000256" key="5">
    <source>
        <dbReference type="ARBA" id="ARBA00022694"/>
    </source>
</evidence>
<dbReference type="STRING" id="1798371.A2W14_01710"/>
<keyword evidence="5" id="KW-0819">tRNA processing</keyword>
<evidence type="ECO:0000256" key="3">
    <source>
        <dbReference type="ARBA" id="ARBA00019010"/>
    </source>
</evidence>
<evidence type="ECO:0000256" key="4">
    <source>
        <dbReference type="ARBA" id="ARBA00022490"/>
    </source>
</evidence>